<dbReference type="SUPFAM" id="SSF52540">
    <property type="entry name" value="P-loop containing nucleoside triphosphate hydrolases"/>
    <property type="match status" value="1"/>
</dbReference>
<dbReference type="Proteomes" id="UP001515480">
    <property type="component" value="Unassembled WGS sequence"/>
</dbReference>
<evidence type="ECO:0000256" key="2">
    <source>
        <dbReference type="ARBA" id="ARBA00022741"/>
    </source>
</evidence>
<dbReference type="InterPro" id="IPR006689">
    <property type="entry name" value="Small_GTPase_ARF/SAR"/>
</dbReference>
<evidence type="ECO:0000256" key="5">
    <source>
        <dbReference type="PIRSR" id="PIRSR606689-2"/>
    </source>
</evidence>
<feature type="binding site" evidence="5">
    <location>
        <position position="43"/>
    </location>
    <ligand>
        <name>Mg(2+)</name>
        <dbReference type="ChEBI" id="CHEBI:18420"/>
    </ligand>
</feature>
<dbReference type="EMBL" id="JBGBPQ010000017">
    <property type="protein sequence ID" value="KAL1507846.1"/>
    <property type="molecule type" value="Genomic_DNA"/>
</dbReference>
<dbReference type="GO" id="GO:0003924">
    <property type="term" value="F:GTPase activity"/>
    <property type="evidence" value="ECO:0007669"/>
    <property type="project" value="InterPro"/>
</dbReference>
<dbReference type="GO" id="GO:0046872">
    <property type="term" value="F:metal ion binding"/>
    <property type="evidence" value="ECO:0007669"/>
    <property type="project" value="UniProtKB-KW"/>
</dbReference>
<feature type="binding site" evidence="5">
    <location>
        <position position="26"/>
    </location>
    <ligand>
        <name>Mg(2+)</name>
        <dbReference type="ChEBI" id="CHEBI:18420"/>
    </ligand>
</feature>
<comment type="similarity">
    <text evidence="1">Belongs to the small GTPase superfamily. Arf family.</text>
</comment>
<keyword evidence="5" id="KW-0479">Metal-binding</keyword>
<dbReference type="SMART" id="SM00175">
    <property type="entry name" value="RAB"/>
    <property type="match status" value="1"/>
</dbReference>
<evidence type="ECO:0000313" key="7">
    <source>
        <dbReference type="Proteomes" id="UP001515480"/>
    </source>
</evidence>
<keyword evidence="7" id="KW-1185">Reference proteome</keyword>
<evidence type="ECO:0000256" key="3">
    <source>
        <dbReference type="ARBA" id="ARBA00023134"/>
    </source>
</evidence>
<feature type="binding site" evidence="4">
    <location>
        <begin position="124"/>
        <end position="127"/>
    </location>
    <ligand>
        <name>GTP</name>
        <dbReference type="ChEBI" id="CHEBI:37565"/>
    </ligand>
</feature>
<protein>
    <recommendedName>
        <fullName evidence="8">ADP-ribosylation factor-like protein 3</fullName>
    </recommendedName>
</protein>
<feature type="binding site" evidence="4">
    <location>
        <position position="68"/>
    </location>
    <ligand>
        <name>GTP</name>
        <dbReference type="ChEBI" id="CHEBI:37565"/>
    </ligand>
</feature>
<evidence type="ECO:0000256" key="4">
    <source>
        <dbReference type="PIRSR" id="PIRSR606689-1"/>
    </source>
</evidence>
<evidence type="ECO:0000313" key="6">
    <source>
        <dbReference type="EMBL" id="KAL1507846.1"/>
    </source>
</evidence>
<organism evidence="6 7">
    <name type="scientific">Prymnesium parvum</name>
    <name type="common">Toxic golden alga</name>
    <dbReference type="NCBI Taxonomy" id="97485"/>
    <lineage>
        <taxon>Eukaryota</taxon>
        <taxon>Haptista</taxon>
        <taxon>Haptophyta</taxon>
        <taxon>Prymnesiophyceae</taxon>
        <taxon>Prymnesiales</taxon>
        <taxon>Prymnesiaceae</taxon>
        <taxon>Prymnesium</taxon>
    </lineage>
</organism>
<dbReference type="AlphaFoldDB" id="A0AB34IXJ6"/>
<keyword evidence="3 4" id="KW-0342">GTP-binding</keyword>
<name>A0AB34IXJ6_PRYPA</name>
<dbReference type="GO" id="GO:0005525">
    <property type="term" value="F:GTP binding"/>
    <property type="evidence" value="ECO:0007669"/>
    <property type="project" value="UniProtKB-KW"/>
</dbReference>
<sequence>MGASYFSKPAPPVQVLMLGLDHAGKTSILCRLAGEEMRSLIPTHGFSIKWLSLAGKRDPAFKVWDLGGARGMRAYWPAYFGKAQAIIFVIDATDRRRLHETSLLLQQLLGEEKLAGKPLLLLANKQDLPLAFQAEELEELLHLASIKDRAWMCLGCSALRGTGLSEGFVWLHQSAATS</sequence>
<dbReference type="InterPro" id="IPR044612">
    <property type="entry name" value="ARL2/3"/>
</dbReference>
<keyword evidence="2 4" id="KW-0547">Nucleotide-binding</keyword>
<dbReference type="InterPro" id="IPR027417">
    <property type="entry name" value="P-loop_NTPase"/>
</dbReference>
<dbReference type="SMART" id="SM00178">
    <property type="entry name" value="SAR"/>
    <property type="match status" value="1"/>
</dbReference>
<evidence type="ECO:0008006" key="8">
    <source>
        <dbReference type="Google" id="ProtNLM"/>
    </source>
</evidence>
<dbReference type="SMART" id="SM00177">
    <property type="entry name" value="ARF"/>
    <property type="match status" value="1"/>
</dbReference>
<dbReference type="Gene3D" id="3.40.50.300">
    <property type="entry name" value="P-loop containing nucleotide triphosphate hydrolases"/>
    <property type="match status" value="1"/>
</dbReference>
<dbReference type="PRINTS" id="PR00328">
    <property type="entry name" value="SAR1GTPBP"/>
</dbReference>
<accession>A0AB34IXJ6</accession>
<dbReference type="Pfam" id="PF00025">
    <property type="entry name" value="Arf"/>
    <property type="match status" value="1"/>
</dbReference>
<dbReference type="FunFam" id="3.40.50.300:FF:001166">
    <property type="entry name" value="ADP-ribosylation factor D"/>
    <property type="match status" value="1"/>
</dbReference>
<feature type="binding site" evidence="4">
    <location>
        <begin position="19"/>
        <end position="26"/>
    </location>
    <ligand>
        <name>GTP</name>
        <dbReference type="ChEBI" id="CHEBI:37565"/>
    </ligand>
</feature>
<comment type="caution">
    <text evidence="6">The sequence shown here is derived from an EMBL/GenBank/DDBJ whole genome shotgun (WGS) entry which is preliminary data.</text>
</comment>
<dbReference type="PROSITE" id="PS51417">
    <property type="entry name" value="ARF"/>
    <property type="match status" value="1"/>
</dbReference>
<keyword evidence="5" id="KW-0460">Magnesium</keyword>
<gene>
    <name evidence="6" type="ORF">AB1Y20_007454</name>
</gene>
<reference evidence="6 7" key="1">
    <citation type="journal article" date="2024" name="Science">
        <title>Giant polyketide synthase enzymes in the biosynthesis of giant marine polyether toxins.</title>
        <authorList>
            <person name="Fallon T.R."/>
            <person name="Shende V.V."/>
            <person name="Wierzbicki I.H."/>
            <person name="Pendleton A.L."/>
            <person name="Watervoot N.F."/>
            <person name="Auber R.P."/>
            <person name="Gonzalez D.J."/>
            <person name="Wisecaver J.H."/>
            <person name="Moore B.S."/>
        </authorList>
    </citation>
    <scope>NUCLEOTIDE SEQUENCE [LARGE SCALE GENOMIC DNA]</scope>
    <source>
        <strain evidence="6 7">12B1</strain>
    </source>
</reference>
<dbReference type="PANTHER" id="PTHR45697">
    <property type="entry name" value="ADP-RIBOSYLATION FACTOR-LIKE PROTEIN 2-RELATED"/>
    <property type="match status" value="1"/>
</dbReference>
<proteinExistence type="inferred from homology"/>
<evidence type="ECO:0000256" key="1">
    <source>
        <dbReference type="ARBA" id="ARBA00010290"/>
    </source>
</evidence>